<dbReference type="Gene3D" id="2.40.170.20">
    <property type="entry name" value="TonB-dependent receptor, beta-barrel domain"/>
    <property type="match status" value="1"/>
</dbReference>
<evidence type="ECO:0000256" key="11">
    <source>
        <dbReference type="RuleBase" id="RU003357"/>
    </source>
</evidence>
<feature type="chain" id="PRO_5010252550" evidence="12">
    <location>
        <begin position="25"/>
        <end position="717"/>
    </location>
</feature>
<comment type="similarity">
    <text evidence="10 11">Belongs to the TonB-dependent receptor family.</text>
</comment>
<dbReference type="InterPro" id="IPR039426">
    <property type="entry name" value="TonB-dep_rcpt-like"/>
</dbReference>
<keyword evidence="7 10" id="KW-0472">Membrane</keyword>
<dbReference type="GO" id="GO:0009279">
    <property type="term" value="C:cell outer membrane"/>
    <property type="evidence" value="ECO:0007669"/>
    <property type="project" value="UniProtKB-SubCell"/>
</dbReference>
<keyword evidence="8" id="KW-0675">Receptor</keyword>
<evidence type="ECO:0000256" key="8">
    <source>
        <dbReference type="ARBA" id="ARBA00023170"/>
    </source>
</evidence>
<evidence type="ECO:0000313" key="15">
    <source>
        <dbReference type="EMBL" id="SDM19461.1"/>
    </source>
</evidence>
<dbReference type="Proteomes" id="UP000182146">
    <property type="component" value="Unassembled WGS sequence"/>
</dbReference>
<gene>
    <name evidence="15" type="ORF">SAMN05660860_02060</name>
</gene>
<organism evidence="15 16">
    <name type="scientific">Geoalkalibacter ferrihydriticus</name>
    <dbReference type="NCBI Taxonomy" id="392333"/>
    <lineage>
        <taxon>Bacteria</taxon>
        <taxon>Pseudomonadati</taxon>
        <taxon>Thermodesulfobacteriota</taxon>
        <taxon>Desulfuromonadia</taxon>
        <taxon>Desulfuromonadales</taxon>
        <taxon>Geoalkalibacteraceae</taxon>
        <taxon>Geoalkalibacter</taxon>
    </lineage>
</organism>
<dbReference type="Pfam" id="PF07715">
    <property type="entry name" value="Plug"/>
    <property type="match status" value="1"/>
</dbReference>
<evidence type="ECO:0000259" key="13">
    <source>
        <dbReference type="Pfam" id="PF00593"/>
    </source>
</evidence>
<dbReference type="PROSITE" id="PS52016">
    <property type="entry name" value="TONB_DEPENDENT_REC_3"/>
    <property type="match status" value="1"/>
</dbReference>
<dbReference type="PANTHER" id="PTHR30069:SF29">
    <property type="entry name" value="HEMOGLOBIN AND HEMOGLOBIN-HAPTOGLOBIN-BINDING PROTEIN 1-RELATED"/>
    <property type="match status" value="1"/>
</dbReference>
<dbReference type="STRING" id="392333.SAMN05660860_02060"/>
<dbReference type="InterPro" id="IPR012910">
    <property type="entry name" value="Plug_dom"/>
</dbReference>
<keyword evidence="6 11" id="KW-0798">TonB box</keyword>
<name>A0A1G9R8K0_9BACT</name>
<protein>
    <submittedName>
        <fullName evidence="15">Iron complex outermembrane recepter protein</fullName>
    </submittedName>
</protein>
<dbReference type="RefSeq" id="WP_052445823.1">
    <property type="nucleotide sequence ID" value="NZ_FNGU01000004.1"/>
</dbReference>
<keyword evidence="2 10" id="KW-0813">Transport</keyword>
<dbReference type="Gene3D" id="2.170.130.10">
    <property type="entry name" value="TonB-dependent receptor, plug domain"/>
    <property type="match status" value="1"/>
</dbReference>
<dbReference type="PANTHER" id="PTHR30069">
    <property type="entry name" value="TONB-DEPENDENT OUTER MEMBRANE RECEPTOR"/>
    <property type="match status" value="1"/>
</dbReference>
<dbReference type="InterPro" id="IPR036942">
    <property type="entry name" value="Beta-barrel_TonB_sf"/>
</dbReference>
<keyword evidence="4 10" id="KW-0812">Transmembrane</keyword>
<evidence type="ECO:0000256" key="4">
    <source>
        <dbReference type="ARBA" id="ARBA00022692"/>
    </source>
</evidence>
<evidence type="ECO:0000256" key="10">
    <source>
        <dbReference type="PROSITE-ProRule" id="PRU01360"/>
    </source>
</evidence>
<evidence type="ECO:0000256" key="6">
    <source>
        <dbReference type="ARBA" id="ARBA00023077"/>
    </source>
</evidence>
<dbReference type="SUPFAM" id="SSF56935">
    <property type="entry name" value="Porins"/>
    <property type="match status" value="1"/>
</dbReference>
<sequence length="717" mass="80116">MRNGLMCLGLTVLLSLPWSGSAQALEGLDPESPMLQEMRDFYGDEAFITIATGSRKPIYKAPAVATVITSAEIKAMGARNLDEVLETVAGLHVVPSTQGRLDSIYSIRGIHTSFNPQVLVLMNGIPFPHFSGGRPFHFRLPVNAIARVEVIRGPGSAVYGADAFGGVINIITKDASDIQGTEIGGRAGSFDTQDLWLQHGRPYGEWDLAFSLEWQKSAGDRDRRIAADQQTIIDNRFNTNASLAPGALSTRYDVLDTHLNLSRDNWQLRYWLWRQQDAGLGAGSALALDPVGEESLTQHLVDLTYSTADLVADWDFRLNAHYLHRDSESRFVAFPPGAILPIGSDGNLSFSETANSVLFTEGMIGKPVGEEDGGGIDFAAVYTGMADHRWRIGAGVKSFRFKLEKEEKNFGPGVIDGTRPVVDGTLTNITNTEFVFLRDASRTVWYLSLQDEWQFVPNWELTAGVRYDHYSDFGDTVNPRLALVWATRHDLTAKILYGRAFRAPSFSEQFSINNPVGLGNPDLDPETIDTLELSFDYRPTFDLQTNLSVFAYRARDLIEFAADPGGTTRTAQNARDQDGYGFELEMDWRALDTLRLQGYYAWQRSKDVETKQRIADAPGQMVYLAAKWEFLPEWEICPQYRWIGSRKRAISDPRGVIDNYSLVDVIIRKNRIFGLFDTAFAVRNIFDEDAREPSSSVIAGDYPLEGRQAWAEISYRF</sequence>
<evidence type="ECO:0000256" key="7">
    <source>
        <dbReference type="ARBA" id="ARBA00023136"/>
    </source>
</evidence>
<reference evidence="15 16" key="1">
    <citation type="submission" date="2016-10" db="EMBL/GenBank/DDBJ databases">
        <authorList>
            <person name="de Groot N.N."/>
        </authorList>
    </citation>
    <scope>NUCLEOTIDE SEQUENCE [LARGE SCALE GENOMIC DNA]</scope>
    <source>
        <strain evidence="15 16">DSM 17813</strain>
    </source>
</reference>
<evidence type="ECO:0000256" key="9">
    <source>
        <dbReference type="ARBA" id="ARBA00023237"/>
    </source>
</evidence>
<dbReference type="OrthoDB" id="9800913at2"/>
<dbReference type="InterPro" id="IPR037066">
    <property type="entry name" value="Plug_dom_sf"/>
</dbReference>
<evidence type="ECO:0000256" key="5">
    <source>
        <dbReference type="ARBA" id="ARBA00022729"/>
    </source>
</evidence>
<evidence type="ECO:0000313" key="16">
    <source>
        <dbReference type="Proteomes" id="UP000182146"/>
    </source>
</evidence>
<feature type="domain" description="TonB-dependent receptor plug" evidence="14">
    <location>
        <begin position="59"/>
        <end position="167"/>
    </location>
</feature>
<feature type="domain" description="TonB-dependent receptor-like beta-barrel" evidence="13">
    <location>
        <begin position="256"/>
        <end position="670"/>
    </location>
</feature>
<evidence type="ECO:0000256" key="2">
    <source>
        <dbReference type="ARBA" id="ARBA00022448"/>
    </source>
</evidence>
<dbReference type="GO" id="GO:0015344">
    <property type="term" value="F:siderophore uptake transmembrane transporter activity"/>
    <property type="evidence" value="ECO:0007669"/>
    <property type="project" value="TreeGrafter"/>
</dbReference>
<keyword evidence="5 12" id="KW-0732">Signal</keyword>
<comment type="subcellular location">
    <subcellularLocation>
        <location evidence="1 10">Cell outer membrane</location>
        <topology evidence="1 10">Multi-pass membrane protein</topology>
    </subcellularLocation>
</comment>
<accession>A0A1G9R8K0</accession>
<feature type="signal peptide" evidence="12">
    <location>
        <begin position="1"/>
        <end position="24"/>
    </location>
</feature>
<evidence type="ECO:0000256" key="12">
    <source>
        <dbReference type="SAM" id="SignalP"/>
    </source>
</evidence>
<evidence type="ECO:0000256" key="1">
    <source>
        <dbReference type="ARBA" id="ARBA00004571"/>
    </source>
</evidence>
<dbReference type="AlphaFoldDB" id="A0A1G9R8K0"/>
<dbReference type="Pfam" id="PF00593">
    <property type="entry name" value="TonB_dep_Rec_b-barrel"/>
    <property type="match status" value="1"/>
</dbReference>
<proteinExistence type="inferred from homology"/>
<dbReference type="GO" id="GO:0044718">
    <property type="term" value="P:siderophore transmembrane transport"/>
    <property type="evidence" value="ECO:0007669"/>
    <property type="project" value="TreeGrafter"/>
</dbReference>
<evidence type="ECO:0000259" key="14">
    <source>
        <dbReference type="Pfam" id="PF07715"/>
    </source>
</evidence>
<dbReference type="EMBL" id="FNGU01000004">
    <property type="protein sequence ID" value="SDM19461.1"/>
    <property type="molecule type" value="Genomic_DNA"/>
</dbReference>
<dbReference type="CDD" id="cd01347">
    <property type="entry name" value="ligand_gated_channel"/>
    <property type="match status" value="1"/>
</dbReference>
<keyword evidence="9 10" id="KW-0998">Cell outer membrane</keyword>
<keyword evidence="3 10" id="KW-1134">Transmembrane beta strand</keyword>
<dbReference type="InterPro" id="IPR000531">
    <property type="entry name" value="Beta-barrel_TonB"/>
</dbReference>
<evidence type="ECO:0000256" key="3">
    <source>
        <dbReference type="ARBA" id="ARBA00022452"/>
    </source>
</evidence>